<evidence type="ECO:0000313" key="1">
    <source>
        <dbReference type="EMBL" id="CAH2395320.1"/>
    </source>
</evidence>
<dbReference type="Pfam" id="PF06314">
    <property type="entry name" value="ADC"/>
    <property type="match status" value="1"/>
</dbReference>
<accession>A0ABN8JDU7</accession>
<dbReference type="Gene3D" id="2.40.400.10">
    <property type="entry name" value="Acetoacetate decarboxylase-like"/>
    <property type="match status" value="1"/>
</dbReference>
<sequence length="270" mass="30017">MRSLTGESPVVAGAASRTDKFLQYPVMPTLRPAYPRGPWHYKDMHQLVVTYESTAEAVRAVVPAPLQPADGNRVTIEWRRMSEVSGFGPYTEVGHSVACTFEGKPAIYVFQAFLDSESPTLAGREILGFPKRYGEPDLKTVREVLTGTLNYGGVQVALATMPYRAVDLSDRLAEIEQELQTTQLVLKLLPDVDNHTPKVAQLIRVGIYNVRLKGAWGGPAELFTVPHVGCPVAALPVVRVLEGRQHLWDMTLSDGQVVHDYLETERHRMR</sequence>
<keyword evidence="2" id="KW-1185">Reference proteome</keyword>
<dbReference type="EMBL" id="CAKXZT010000008">
    <property type="protein sequence ID" value="CAH2395320.1"/>
    <property type="molecule type" value="Genomic_DNA"/>
</dbReference>
<gene>
    <name evidence="1" type="primary">adc</name>
    <name evidence="1" type="ORF">MES5069_1050010</name>
</gene>
<dbReference type="InterPro" id="IPR023375">
    <property type="entry name" value="ADC_dom_sf"/>
</dbReference>
<dbReference type="InterPro" id="IPR010451">
    <property type="entry name" value="Acetoacetate_decarboxylase"/>
</dbReference>
<dbReference type="RefSeq" id="WP_254016436.1">
    <property type="nucleotide sequence ID" value="NZ_CAKXZT010000008.1"/>
</dbReference>
<dbReference type="EC" id="4.1.1.4" evidence="1"/>
<dbReference type="Proteomes" id="UP001153050">
    <property type="component" value="Unassembled WGS sequence"/>
</dbReference>
<dbReference type="NCBIfam" id="NF002614">
    <property type="entry name" value="PRK02265.1"/>
    <property type="match status" value="1"/>
</dbReference>
<proteinExistence type="predicted"/>
<comment type="caution">
    <text evidence="1">The sequence shown here is derived from an EMBL/GenBank/DDBJ whole genome shotgun (WGS) entry which is preliminary data.</text>
</comment>
<reference evidence="1 2" key="1">
    <citation type="submission" date="2022-03" db="EMBL/GenBank/DDBJ databases">
        <authorList>
            <person name="Brunel B."/>
        </authorList>
    </citation>
    <scope>NUCLEOTIDE SEQUENCE [LARGE SCALE GENOMIC DNA]</scope>
    <source>
        <strain evidence="1">STM5069sample</strain>
    </source>
</reference>
<name>A0ABN8JDU7_9HYPH</name>
<dbReference type="SUPFAM" id="SSF160104">
    <property type="entry name" value="Acetoacetate decarboxylase-like"/>
    <property type="match status" value="1"/>
</dbReference>
<organism evidence="1 2">
    <name type="scientific">Mesorhizobium escarrei</name>
    <dbReference type="NCBI Taxonomy" id="666018"/>
    <lineage>
        <taxon>Bacteria</taxon>
        <taxon>Pseudomonadati</taxon>
        <taxon>Pseudomonadota</taxon>
        <taxon>Alphaproteobacteria</taxon>
        <taxon>Hyphomicrobiales</taxon>
        <taxon>Phyllobacteriaceae</taxon>
        <taxon>Mesorhizobium</taxon>
    </lineage>
</organism>
<evidence type="ECO:0000313" key="2">
    <source>
        <dbReference type="Proteomes" id="UP001153050"/>
    </source>
</evidence>
<keyword evidence="1" id="KW-0456">Lyase</keyword>
<dbReference type="GO" id="GO:0047602">
    <property type="term" value="F:acetoacetate decarboxylase activity"/>
    <property type="evidence" value="ECO:0007669"/>
    <property type="project" value="UniProtKB-EC"/>
</dbReference>
<protein>
    <submittedName>
        <fullName evidence="1">Acetoacetate decarboxylase</fullName>
        <ecNumber evidence="1">4.1.1.4</ecNumber>
    </submittedName>
</protein>